<sequence length="472" mass="52545">MSRIYLTRLVIETQTPMAINTGGRETGFDSQLARDANGIPYIPATSIAGVWRHLTKEDNKLGEQAAEFWFGTTERCSTLTLADGIVHNSQNKPVVGLISSQEIQNDPILALLRQDRPHHREHVRINDRGVAADEAKFDQLLLPAGVRFTVDIRWNSNGQDAQQEKEWQDILACWQKRHFALGATTRNGLGKIRVVASSQQVLDLAGNPTAGERLSEFVKRTDIPTQLDLTAQPQTTPFAELPLQALDNWRCGTGSSLLDPSKKEANVNIITYSEPRIEWHNNTAAIAPNSPVLCGSSIKGILAHRIAYHLRKRLGIWAEDMADCDHETWEKRPIELKQLLGHADQDDHNQSVAGKLFVDDCQIDFEHTIIRTHNSIDRFTGGVRQGALYSEELLYQPCFTLKLWLVPGTSLSPELKGALEDTLSDLQSGLLPFGAGSGRGTSLVMQNQTQEWLVNWNAITEATNEKAKEKAL</sequence>
<proteinExistence type="predicted"/>
<accession>A0A0J1GNY5</accession>
<dbReference type="PATRIC" id="fig|1195763.3.peg.4747"/>
<keyword evidence="1" id="KW-0051">Antiviral defense</keyword>
<gene>
    <name evidence="3" type="ORF">ABT56_22140</name>
</gene>
<feature type="domain" description="CRISPR type III-associated protein" evidence="2">
    <location>
        <begin position="11"/>
        <end position="192"/>
    </location>
</feature>
<dbReference type="InterPro" id="IPR052216">
    <property type="entry name" value="CRISPR_Csm3_endoribonuclease"/>
</dbReference>
<name>A0A0J1GNY5_9GAMM</name>
<dbReference type="Pfam" id="PF03787">
    <property type="entry name" value="RAMPs"/>
    <property type="match status" value="2"/>
</dbReference>
<evidence type="ECO:0000313" key="3">
    <source>
        <dbReference type="EMBL" id="KLV01460.1"/>
    </source>
</evidence>
<dbReference type="Proteomes" id="UP000036097">
    <property type="component" value="Unassembled WGS sequence"/>
</dbReference>
<feature type="domain" description="CRISPR type III-associated protein" evidence="2">
    <location>
        <begin position="283"/>
        <end position="441"/>
    </location>
</feature>
<evidence type="ECO:0000256" key="1">
    <source>
        <dbReference type="ARBA" id="ARBA00023118"/>
    </source>
</evidence>
<dbReference type="GO" id="GO:0051607">
    <property type="term" value="P:defense response to virus"/>
    <property type="evidence" value="ECO:0007669"/>
    <property type="project" value="UniProtKB-KW"/>
</dbReference>
<keyword evidence="4" id="KW-1185">Reference proteome</keyword>
<dbReference type="InterPro" id="IPR005537">
    <property type="entry name" value="RAMP_III_fam"/>
</dbReference>
<dbReference type="AlphaFoldDB" id="A0A0J1GNY5"/>
<dbReference type="STRING" id="1195763.ABT56_22140"/>
<dbReference type="CDD" id="cd09726">
    <property type="entry name" value="RAMP_I_III"/>
    <property type="match status" value="2"/>
</dbReference>
<organism evidence="3 4">
    <name type="scientific">Photobacterium aquae</name>
    <dbReference type="NCBI Taxonomy" id="1195763"/>
    <lineage>
        <taxon>Bacteria</taxon>
        <taxon>Pseudomonadati</taxon>
        <taxon>Pseudomonadota</taxon>
        <taxon>Gammaproteobacteria</taxon>
        <taxon>Vibrionales</taxon>
        <taxon>Vibrionaceae</taxon>
        <taxon>Photobacterium</taxon>
    </lineage>
</organism>
<protein>
    <recommendedName>
        <fullName evidence="2">CRISPR type III-associated protein domain-containing protein</fullName>
    </recommendedName>
</protein>
<dbReference type="RefSeq" id="WP_047881086.1">
    <property type="nucleotide sequence ID" value="NZ_LDOT01000053.1"/>
</dbReference>
<evidence type="ECO:0000259" key="2">
    <source>
        <dbReference type="Pfam" id="PF03787"/>
    </source>
</evidence>
<dbReference type="OrthoDB" id="9789361at2"/>
<dbReference type="EMBL" id="LDOT01000053">
    <property type="protein sequence ID" value="KLV01460.1"/>
    <property type="molecule type" value="Genomic_DNA"/>
</dbReference>
<evidence type="ECO:0000313" key="4">
    <source>
        <dbReference type="Proteomes" id="UP000036097"/>
    </source>
</evidence>
<dbReference type="PANTHER" id="PTHR35579:SF6">
    <property type="entry name" value="DUF324 DOMAIN-CONTAINING PROTEIN"/>
    <property type="match status" value="1"/>
</dbReference>
<dbReference type="PANTHER" id="PTHR35579">
    <property type="entry name" value="CRISPR SYSTEM CMS ENDORIBONUCLEASE CSM3"/>
    <property type="match status" value="1"/>
</dbReference>
<reference evidence="3 4" key="1">
    <citation type="submission" date="2015-05" db="EMBL/GenBank/DDBJ databases">
        <title>Photobacterium galathea sp. nov.</title>
        <authorList>
            <person name="Machado H."/>
            <person name="Gram L."/>
        </authorList>
    </citation>
    <scope>NUCLEOTIDE SEQUENCE [LARGE SCALE GENOMIC DNA]</scope>
    <source>
        <strain evidence="3 4">CGMCC 1.12159</strain>
    </source>
</reference>
<comment type="caution">
    <text evidence="3">The sequence shown here is derived from an EMBL/GenBank/DDBJ whole genome shotgun (WGS) entry which is preliminary data.</text>
</comment>